<comment type="caution">
    <text evidence="1">The sequence shown here is derived from an EMBL/GenBank/DDBJ whole genome shotgun (WGS) entry which is preliminary data.</text>
</comment>
<dbReference type="Gene3D" id="3.40.190.10">
    <property type="entry name" value="Periplasmic binding protein-like II"/>
    <property type="match status" value="2"/>
</dbReference>
<dbReference type="PANTHER" id="PTHR38834">
    <property type="entry name" value="PERIPLASMIC SUBSTRATE BINDING PROTEIN FAMILY 3"/>
    <property type="match status" value="1"/>
</dbReference>
<sequence>MRINATELLVLTEEWRPYNYTNEQGLIVGRATKKVREVLAIAEVDYEIKSYPWIRAMETTKTRPNTMLYTIYRTASREDDFEWACPLIRPVPMYFFKLKTRNDIQVATLEEAKNYTSAVVKGNLYHEFLIEHGFIPGQHLIVSAQPDSFYKPFFKGRIDLVMSTEYLMSEALEEAGMQYDDVELLIEVTKANQQRGCIAFNKETAPVIIDSVKRALAQHNKAFVGP</sequence>
<gene>
    <name evidence="1" type="ORF">CEX98_04150</name>
</gene>
<protein>
    <submittedName>
        <fullName evidence="1">ABC transporter substrate-binding protein</fullName>
    </submittedName>
</protein>
<dbReference type="PANTHER" id="PTHR38834:SF3">
    <property type="entry name" value="SOLUTE-BINDING PROTEIN FAMILY 3_N-TERMINAL DOMAIN-CONTAINING PROTEIN"/>
    <property type="match status" value="1"/>
</dbReference>
<dbReference type="RefSeq" id="WP_099640896.1">
    <property type="nucleotide sequence ID" value="NZ_NKHF01000022.1"/>
</dbReference>
<evidence type="ECO:0000313" key="2">
    <source>
        <dbReference type="Proteomes" id="UP000228621"/>
    </source>
</evidence>
<dbReference type="Proteomes" id="UP000228621">
    <property type="component" value="Unassembled WGS sequence"/>
</dbReference>
<proteinExistence type="predicted"/>
<accession>A0A2A5JUH0</accession>
<dbReference type="AlphaFoldDB" id="A0A2A5JUH0"/>
<dbReference type="EMBL" id="NKHF01000022">
    <property type="protein sequence ID" value="PCK32997.1"/>
    <property type="molecule type" value="Genomic_DNA"/>
</dbReference>
<evidence type="ECO:0000313" key="1">
    <source>
        <dbReference type="EMBL" id="PCK32997.1"/>
    </source>
</evidence>
<dbReference type="SUPFAM" id="SSF53850">
    <property type="entry name" value="Periplasmic binding protein-like II"/>
    <property type="match status" value="1"/>
</dbReference>
<reference evidence="2" key="1">
    <citation type="journal article" date="2019" name="Genome Announc.">
        <title>Draft Genome Sequence of Pseudoalteromonas piscicida Strain 36Y ROTHPW, an Hypersaline Seawater Isolate from the South Coast of Sonora, Mexico.</title>
        <authorList>
            <person name="Sanchez-Diaz R."/>
            <person name="Molina-Garza Z.J."/>
            <person name="Cruz-Suarez L.E."/>
            <person name="Selvin J."/>
            <person name="Kiran G.S."/>
            <person name="Ibarra-Gamez J.C."/>
            <person name="Gomez-Gil B."/>
            <person name="Galaviz-Silva L."/>
        </authorList>
    </citation>
    <scope>NUCLEOTIDE SEQUENCE [LARGE SCALE GENOMIC DNA]</scope>
    <source>
        <strain evidence="2">36Y_RITHPW</strain>
    </source>
</reference>
<keyword evidence="2" id="KW-1185">Reference proteome</keyword>
<name>A0A2A5JUH0_PSEO7</name>
<dbReference type="OrthoDB" id="8587856at2"/>
<organism evidence="1 2">
    <name type="scientific">Pseudoalteromonas piscicida</name>
    <dbReference type="NCBI Taxonomy" id="43662"/>
    <lineage>
        <taxon>Bacteria</taxon>
        <taxon>Pseudomonadati</taxon>
        <taxon>Pseudomonadota</taxon>
        <taxon>Gammaproteobacteria</taxon>
        <taxon>Alteromonadales</taxon>
        <taxon>Pseudoalteromonadaceae</taxon>
        <taxon>Pseudoalteromonas</taxon>
    </lineage>
</organism>